<dbReference type="PRINTS" id="PR00452">
    <property type="entry name" value="SH3DOMAIN"/>
</dbReference>
<dbReference type="GO" id="GO:0003729">
    <property type="term" value="F:mRNA binding"/>
    <property type="evidence" value="ECO:0007669"/>
    <property type="project" value="UniProtKB-ARBA"/>
</dbReference>
<dbReference type="InterPro" id="IPR036877">
    <property type="entry name" value="SUI1_dom_sf"/>
</dbReference>
<evidence type="ECO:0000256" key="1">
    <source>
        <dbReference type="ARBA" id="ARBA00003130"/>
    </source>
</evidence>
<dbReference type="NCBIfam" id="TIGR01160">
    <property type="entry name" value="SUI1_MOF2"/>
    <property type="match status" value="1"/>
</dbReference>
<dbReference type="InterPro" id="IPR001452">
    <property type="entry name" value="SH3_domain"/>
</dbReference>
<gene>
    <name evidence="9" type="ORF">PROFUN_02435</name>
</gene>
<organism evidence="9 10">
    <name type="scientific">Planoprotostelium fungivorum</name>
    <dbReference type="NCBI Taxonomy" id="1890364"/>
    <lineage>
        <taxon>Eukaryota</taxon>
        <taxon>Amoebozoa</taxon>
        <taxon>Evosea</taxon>
        <taxon>Variosea</taxon>
        <taxon>Cavosteliida</taxon>
        <taxon>Cavosteliaceae</taxon>
        <taxon>Planoprotostelium</taxon>
    </lineage>
</organism>
<keyword evidence="10" id="KW-1185">Reference proteome</keyword>
<dbReference type="Proteomes" id="UP000241769">
    <property type="component" value="Unassembled WGS sequence"/>
</dbReference>
<evidence type="ECO:0000259" key="8">
    <source>
        <dbReference type="PROSITE" id="PS50296"/>
    </source>
</evidence>
<dbReference type="InterPro" id="IPR001950">
    <property type="entry name" value="SUI1"/>
</dbReference>
<feature type="domain" description="SH3" evidence="7">
    <location>
        <begin position="620"/>
        <end position="682"/>
    </location>
</feature>
<dbReference type="OrthoDB" id="10248435at2759"/>
<feature type="region of interest" description="Disordered" evidence="6">
    <location>
        <begin position="455"/>
        <end position="508"/>
    </location>
</feature>
<dbReference type="AlphaFoldDB" id="A0A2P6NUT7"/>
<protein>
    <submittedName>
        <fullName evidence="9">Translation factor</fullName>
    </submittedName>
</protein>
<evidence type="ECO:0000256" key="4">
    <source>
        <dbReference type="ARBA" id="ARBA00022917"/>
    </source>
</evidence>
<dbReference type="SUPFAM" id="SSF55159">
    <property type="entry name" value="eIF1-like"/>
    <property type="match status" value="1"/>
</dbReference>
<accession>A0A2P6NUT7</accession>
<feature type="compositionally biased region" description="Polar residues" evidence="6">
    <location>
        <begin position="411"/>
        <end position="424"/>
    </location>
</feature>
<dbReference type="Gene3D" id="3.30.780.10">
    <property type="entry name" value="SUI1-like domain"/>
    <property type="match status" value="1"/>
</dbReference>
<dbReference type="CDD" id="cd00174">
    <property type="entry name" value="SH3"/>
    <property type="match status" value="2"/>
</dbReference>
<dbReference type="FunFam" id="3.30.780.10:FF:000001">
    <property type="entry name" value="Eukaryotic translation initiation factor SUI1"/>
    <property type="match status" value="1"/>
</dbReference>
<dbReference type="InterPro" id="IPR036028">
    <property type="entry name" value="SH3-like_dom_sf"/>
</dbReference>
<evidence type="ECO:0000256" key="2">
    <source>
        <dbReference type="ARBA" id="ARBA00005422"/>
    </source>
</evidence>
<dbReference type="SMART" id="SM00326">
    <property type="entry name" value="SH3"/>
    <property type="match status" value="2"/>
</dbReference>
<reference evidence="9 10" key="1">
    <citation type="journal article" date="2018" name="Genome Biol. Evol.">
        <title>Multiple Roots of Fruiting Body Formation in Amoebozoa.</title>
        <authorList>
            <person name="Hillmann F."/>
            <person name="Forbes G."/>
            <person name="Novohradska S."/>
            <person name="Ferling I."/>
            <person name="Riege K."/>
            <person name="Groth M."/>
            <person name="Westermann M."/>
            <person name="Marz M."/>
            <person name="Spaller T."/>
            <person name="Winckler T."/>
            <person name="Schaap P."/>
            <person name="Glockner G."/>
        </authorList>
    </citation>
    <scope>NUCLEOTIDE SEQUENCE [LARGE SCALE GENOMIC DNA]</scope>
    <source>
        <strain evidence="9 10">Jena</strain>
    </source>
</reference>
<feature type="domain" description="SUI1" evidence="8">
    <location>
        <begin position="77"/>
        <end position="147"/>
    </location>
</feature>
<feature type="domain" description="SH3" evidence="7">
    <location>
        <begin position="559"/>
        <end position="619"/>
    </location>
</feature>
<feature type="compositionally biased region" description="Low complexity" evidence="6">
    <location>
        <begin position="328"/>
        <end position="345"/>
    </location>
</feature>
<dbReference type="PROSITE" id="PS50002">
    <property type="entry name" value="SH3"/>
    <property type="match status" value="2"/>
</dbReference>
<comment type="function">
    <text evidence="1">Probably involved in translation.</text>
</comment>
<dbReference type="InterPro" id="IPR005874">
    <property type="entry name" value="SUI1_euk"/>
</dbReference>
<proteinExistence type="inferred from homology"/>
<feature type="compositionally biased region" description="Basic and acidic residues" evidence="6">
    <location>
        <begin position="346"/>
        <end position="396"/>
    </location>
</feature>
<dbReference type="EMBL" id="MDYQ01000018">
    <property type="protein sequence ID" value="PRP87735.1"/>
    <property type="molecule type" value="Genomic_DNA"/>
</dbReference>
<sequence length="690" mass="78066">MRKKQRGINVYNQTYGQQQGEPRGGSNVLHAYRPTGKTHLFMSDIQNLQSFELTKKFVDPFADSEADDFGSKTSNYIHIRINQRTARKTLTTVQGLPKELNYDKVLKALKQKFCCNGTIIEHEELGKVIQLQGDQRKNCQEFLVEEGICKKGNVKIHEAYLKPTSVTPLGLRKGLSERGEAVAWFVHTFQEIYVPFYVRLSDAMVYRIIEQISDVLKWVSDDSLYGRTNTDKVKNASSDRICSRRLSTFFGIKEKPSKPIAEEKPRSHECSPTSEAIEVPALSQSMPVGFSDRASVTSSTSDDSIRKEKNKKGNIYTVSSNIEPPPSRSIQSSSSVSSSTGSISTIDKKKLKELKKEEKKREKEEKERRKKEEKEKKKQEKLASKSNRSTKEEQKPIEPSASTEPQKETTRPSQSIPNVDTKMTNPARHIASPIPLPTPKCQSLSNYGSRFSSVSSYKKELPPNKMGRALPTVTRSSANSPGDRKRDRRGLPRRLASNQGTPQLSNAMKAKPNFLKEFRSPLLVSRAAQTLTEEHYMELMSKHGDPGDSQSVYEDEEQEALTKMVAVYDYSAEYPGDLSIWVGDIVTVLAQFEDGWWLGCRAEDNTMGRVPSNYLEVLPSGISIVRAVADYTSTEEEDLSFESGEIIVITHKREGWWYGEIEAEEGWQEGWVPSNYVEDVDVMTREMYTR</sequence>
<dbReference type="Gene3D" id="2.30.30.40">
    <property type="entry name" value="SH3 Domains"/>
    <property type="match status" value="2"/>
</dbReference>
<dbReference type="GO" id="GO:0003743">
    <property type="term" value="F:translation initiation factor activity"/>
    <property type="evidence" value="ECO:0007669"/>
    <property type="project" value="InterPro"/>
</dbReference>
<dbReference type="PANTHER" id="PTHR10388">
    <property type="entry name" value="EUKARYOTIC TRANSLATION INITIATION FACTOR SUI1"/>
    <property type="match status" value="1"/>
</dbReference>
<dbReference type="InParanoid" id="A0A2P6NUT7"/>
<evidence type="ECO:0000256" key="6">
    <source>
        <dbReference type="SAM" id="MobiDB-lite"/>
    </source>
</evidence>
<feature type="region of interest" description="Disordered" evidence="6">
    <location>
        <begin position="281"/>
        <end position="441"/>
    </location>
</feature>
<dbReference type="STRING" id="1890364.A0A2P6NUT7"/>
<keyword evidence="4" id="KW-0648">Protein biosynthesis</keyword>
<dbReference type="PROSITE" id="PS50296">
    <property type="entry name" value="SUI1"/>
    <property type="match status" value="1"/>
</dbReference>
<evidence type="ECO:0000256" key="3">
    <source>
        <dbReference type="ARBA" id="ARBA00022443"/>
    </source>
</evidence>
<dbReference type="Pfam" id="PF01253">
    <property type="entry name" value="SUI1"/>
    <property type="match status" value="1"/>
</dbReference>
<dbReference type="CDD" id="cd11566">
    <property type="entry name" value="eIF1_SUI1"/>
    <property type="match status" value="1"/>
</dbReference>
<evidence type="ECO:0000256" key="5">
    <source>
        <dbReference type="PROSITE-ProRule" id="PRU00192"/>
    </source>
</evidence>
<comment type="caution">
    <text evidence="9">The sequence shown here is derived from an EMBL/GenBank/DDBJ whole genome shotgun (WGS) entry which is preliminary data.</text>
</comment>
<evidence type="ECO:0000259" key="7">
    <source>
        <dbReference type="PROSITE" id="PS50002"/>
    </source>
</evidence>
<dbReference type="Pfam" id="PF07653">
    <property type="entry name" value="SH3_2"/>
    <property type="match status" value="1"/>
</dbReference>
<evidence type="ECO:0000313" key="9">
    <source>
        <dbReference type="EMBL" id="PRP87735.1"/>
    </source>
</evidence>
<feature type="compositionally biased region" description="Polar residues" evidence="6">
    <location>
        <begin position="496"/>
        <end position="506"/>
    </location>
</feature>
<dbReference type="SUPFAM" id="SSF50044">
    <property type="entry name" value="SH3-domain"/>
    <property type="match status" value="2"/>
</dbReference>
<evidence type="ECO:0000313" key="10">
    <source>
        <dbReference type="Proteomes" id="UP000241769"/>
    </source>
</evidence>
<keyword evidence="3 5" id="KW-0728">SH3 domain</keyword>
<comment type="similarity">
    <text evidence="2">Belongs to the SUI1 family.</text>
</comment>
<dbReference type="Pfam" id="PF00018">
    <property type="entry name" value="SH3_1"/>
    <property type="match status" value="1"/>
</dbReference>
<name>A0A2P6NUT7_9EUKA</name>